<dbReference type="AlphaFoldDB" id="Q9F695"/>
<comment type="subcellular location">
    <subcellularLocation>
        <location evidence="9">Cytoplasm</location>
    </subcellularLocation>
    <text evidence="9">About half TF is bound to the ribosome near the polypeptide exit tunnel while the other half is free in the cytoplasm.</text>
</comment>
<dbReference type="EC" id="5.2.1.8" evidence="3 9"/>
<keyword evidence="5 9" id="KW-0697">Rotamase</keyword>
<reference evidence="14" key="1">
    <citation type="submission" date="2000-08" db="EMBL/GenBank/DDBJ databases">
        <title>Aquifex aeolicus trigger factor sequence.</title>
        <authorList>
            <person name="McInnes S.J."/>
            <person name="Wilbanks S.M."/>
        </authorList>
    </citation>
    <scope>NUCLEOTIDE SEQUENCE</scope>
    <source>
        <strain evidence="14">VF5</strain>
    </source>
</reference>
<dbReference type="Gene3D" id="1.10.3120.10">
    <property type="entry name" value="Trigger factor, C-terminal domain"/>
    <property type="match status" value="1"/>
</dbReference>
<dbReference type="InterPro" id="IPR008880">
    <property type="entry name" value="Trigger_fac_C"/>
</dbReference>
<dbReference type="InterPro" id="IPR008881">
    <property type="entry name" value="Trigger_fac_ribosome-bd_bac"/>
</dbReference>
<comment type="similarity">
    <text evidence="2 9">Belongs to the FKBP-type PPIase family. Tig subfamily.</text>
</comment>
<evidence type="ECO:0000256" key="2">
    <source>
        <dbReference type="ARBA" id="ARBA00005464"/>
    </source>
</evidence>
<keyword evidence="7 9" id="KW-0413">Isomerase</keyword>
<dbReference type="InterPro" id="IPR027304">
    <property type="entry name" value="Trigger_fact/SurA_dom_sf"/>
</dbReference>
<evidence type="ECO:0000259" key="13">
    <source>
        <dbReference type="Pfam" id="PF05698"/>
    </source>
</evidence>
<keyword evidence="9" id="KW-0963">Cytoplasm</keyword>
<dbReference type="EMBL" id="AF296129">
    <property type="protein sequence ID" value="AAG30851.1"/>
    <property type="molecule type" value="Genomic_DNA"/>
</dbReference>
<keyword evidence="9" id="KW-0131">Cell cycle</keyword>
<evidence type="ECO:0000256" key="4">
    <source>
        <dbReference type="ARBA" id="ARBA00016902"/>
    </source>
</evidence>
<feature type="region of interest" description="Disordered" evidence="11">
    <location>
        <begin position="422"/>
        <end position="445"/>
    </location>
</feature>
<keyword evidence="9" id="KW-0132">Cell division</keyword>
<dbReference type="GO" id="GO:0051083">
    <property type="term" value="P:'de novo' cotranslational protein folding"/>
    <property type="evidence" value="ECO:0007669"/>
    <property type="project" value="TreeGrafter"/>
</dbReference>
<dbReference type="Pfam" id="PF05697">
    <property type="entry name" value="Trigger_N"/>
    <property type="match status" value="1"/>
</dbReference>
<dbReference type="FunFam" id="3.10.50.40:FF:000112">
    <property type="entry name" value="Trigger factor"/>
    <property type="match status" value="1"/>
</dbReference>
<dbReference type="HAMAP" id="MF_00303">
    <property type="entry name" value="Trigger_factor_Tig"/>
    <property type="match status" value="1"/>
</dbReference>
<organism evidence="14">
    <name type="scientific">Aquifex aeolicus</name>
    <dbReference type="NCBI Taxonomy" id="63363"/>
    <lineage>
        <taxon>Bacteria</taxon>
        <taxon>Pseudomonadati</taxon>
        <taxon>Aquificota</taxon>
        <taxon>Aquificia</taxon>
        <taxon>Aquificales</taxon>
        <taxon>Aquificaceae</taxon>
        <taxon>Aquifex</taxon>
    </lineage>
</organism>
<protein>
    <recommendedName>
        <fullName evidence="4 9">Trigger factor</fullName>
        <shortName evidence="9">TF</shortName>
        <ecNumber evidence="3 9">5.2.1.8</ecNumber>
    </recommendedName>
    <alternativeName>
        <fullName evidence="8 9">PPIase</fullName>
    </alternativeName>
</protein>
<comment type="domain">
    <text evidence="9">Consists of 3 domains; the N-terminus binds the ribosome, the middle domain has PPIase activity, while the C-terminus has intrinsic chaperone activity on its own.</text>
</comment>
<comment type="catalytic activity">
    <reaction evidence="1 9">
        <text>[protein]-peptidylproline (omega=180) = [protein]-peptidylproline (omega=0)</text>
        <dbReference type="Rhea" id="RHEA:16237"/>
        <dbReference type="Rhea" id="RHEA-COMP:10747"/>
        <dbReference type="Rhea" id="RHEA-COMP:10748"/>
        <dbReference type="ChEBI" id="CHEBI:83833"/>
        <dbReference type="ChEBI" id="CHEBI:83834"/>
        <dbReference type="EC" id="5.2.1.8"/>
    </reaction>
</comment>
<proteinExistence type="inferred from homology"/>
<dbReference type="GO" id="GO:0044183">
    <property type="term" value="F:protein folding chaperone"/>
    <property type="evidence" value="ECO:0007669"/>
    <property type="project" value="TreeGrafter"/>
</dbReference>
<evidence type="ECO:0000256" key="9">
    <source>
        <dbReference type="HAMAP-Rule" id="MF_00303"/>
    </source>
</evidence>
<evidence type="ECO:0000256" key="8">
    <source>
        <dbReference type="ARBA" id="ARBA00029986"/>
    </source>
</evidence>
<comment type="function">
    <text evidence="9">Involved in protein export. Acts as a chaperone by maintaining the newly synthesized protein in an open conformation. Functions as a peptidyl-prolyl cis-trans isomerase.</text>
</comment>
<keyword evidence="6 9" id="KW-0143">Chaperone</keyword>
<evidence type="ECO:0000256" key="11">
    <source>
        <dbReference type="SAM" id="MobiDB-lite"/>
    </source>
</evidence>
<evidence type="ECO:0000259" key="12">
    <source>
        <dbReference type="Pfam" id="PF05697"/>
    </source>
</evidence>
<feature type="domain" description="Trigger factor ribosome-binding bacterial" evidence="12">
    <location>
        <begin position="1"/>
        <end position="145"/>
    </location>
</feature>
<evidence type="ECO:0000256" key="6">
    <source>
        <dbReference type="ARBA" id="ARBA00023186"/>
    </source>
</evidence>
<dbReference type="SUPFAM" id="SSF109998">
    <property type="entry name" value="Triger factor/SurA peptide-binding domain-like"/>
    <property type="match status" value="1"/>
</dbReference>
<evidence type="ECO:0000256" key="7">
    <source>
        <dbReference type="ARBA" id="ARBA00023235"/>
    </source>
</evidence>
<dbReference type="GO" id="GO:0003755">
    <property type="term" value="F:peptidyl-prolyl cis-trans isomerase activity"/>
    <property type="evidence" value="ECO:0007669"/>
    <property type="project" value="UniProtKB-UniRule"/>
</dbReference>
<feature type="coiled-coil region" evidence="10">
    <location>
        <begin position="261"/>
        <end position="289"/>
    </location>
</feature>
<evidence type="ECO:0000256" key="10">
    <source>
        <dbReference type="SAM" id="Coils"/>
    </source>
</evidence>
<gene>
    <name evidence="9 14" type="primary">tig</name>
</gene>
<dbReference type="GO" id="GO:0015031">
    <property type="term" value="P:protein transport"/>
    <property type="evidence" value="ECO:0007669"/>
    <property type="project" value="UniProtKB-UniRule"/>
</dbReference>
<dbReference type="GO" id="GO:0005737">
    <property type="term" value="C:cytoplasm"/>
    <property type="evidence" value="ECO:0007669"/>
    <property type="project" value="UniProtKB-SubCell"/>
</dbReference>
<evidence type="ECO:0000313" key="14">
    <source>
        <dbReference type="EMBL" id="AAG30851.1"/>
    </source>
</evidence>
<dbReference type="GO" id="GO:0043022">
    <property type="term" value="F:ribosome binding"/>
    <property type="evidence" value="ECO:0007669"/>
    <property type="project" value="TreeGrafter"/>
</dbReference>
<dbReference type="SUPFAM" id="SSF102735">
    <property type="entry name" value="Trigger factor ribosome-binding domain"/>
    <property type="match status" value="1"/>
</dbReference>
<feature type="compositionally biased region" description="Basic and acidic residues" evidence="11">
    <location>
        <begin position="422"/>
        <end position="439"/>
    </location>
</feature>
<dbReference type="Gene3D" id="3.10.50.40">
    <property type="match status" value="1"/>
</dbReference>
<evidence type="ECO:0000256" key="5">
    <source>
        <dbReference type="ARBA" id="ARBA00023110"/>
    </source>
</evidence>
<dbReference type="Gene3D" id="3.30.70.1050">
    <property type="entry name" value="Trigger factor ribosome-binding domain"/>
    <property type="match status" value="1"/>
</dbReference>
<dbReference type="SUPFAM" id="SSF54534">
    <property type="entry name" value="FKBP-like"/>
    <property type="match status" value="1"/>
</dbReference>
<dbReference type="NCBIfam" id="TIGR00115">
    <property type="entry name" value="tig"/>
    <property type="match status" value="1"/>
</dbReference>
<dbReference type="InterPro" id="IPR037041">
    <property type="entry name" value="Trigger_fac_C_sf"/>
</dbReference>
<dbReference type="PANTHER" id="PTHR30560:SF3">
    <property type="entry name" value="TRIGGER FACTOR-LIKE PROTEIN TIG, CHLOROPLASTIC"/>
    <property type="match status" value="1"/>
</dbReference>
<feature type="domain" description="Trigger factor C-terminal" evidence="13">
    <location>
        <begin position="260"/>
        <end position="414"/>
    </location>
</feature>
<keyword evidence="10" id="KW-0175">Coiled coil</keyword>
<dbReference type="InterPro" id="IPR036611">
    <property type="entry name" value="Trigger_fac_ribosome-bd_sf"/>
</dbReference>
<accession>Q9F695</accession>
<name>Q9F695_AQUAO</name>
<dbReference type="InterPro" id="IPR005215">
    <property type="entry name" value="Trig_fac"/>
</dbReference>
<evidence type="ECO:0000256" key="3">
    <source>
        <dbReference type="ARBA" id="ARBA00013194"/>
    </source>
</evidence>
<dbReference type="Pfam" id="PF05698">
    <property type="entry name" value="Trigger_C"/>
    <property type="match status" value="1"/>
</dbReference>
<sequence length="445" mass="51762">MKVEVQDREGLFKALTVEIQGDSVKEKIDEMYKQLQKTVQIQGFRKGKAPLWIVRAKYKDYVEEEVGKKIADETLQKALEEANLKPVADVFLEKVEVDEKEGKVKYVVSFEVAPEFELKDVENLEVEVPKIEFKEDYVKEELERLREANAVWEPKDENEPAQEGDMLVVEYEVEEIGGEGEKVKQETSVILGQGMLRPEVEEALKGKKVGEEVELKELPLYDQEGKEVGKVNIKIKIKEIKKKVLPELNDEFAKELGYASLKDLEEKIREDIKQKLEKLKEQVIEERVADKLVEIHDIPVPQTLLRRELSFLVDRRLRELQALGIDTRYVDIKKIVEEVQPIAEANIKLRFILDKYAQEKGIEPTGEDIEAQYKELAEQYGTTVDEIKKYFKENNLEQVVYEDARRKKALKEIISKVKIKEVEQKQEEEKKEEKEEVKNESQGNT</sequence>
<dbReference type="GO" id="GO:0051301">
    <property type="term" value="P:cell division"/>
    <property type="evidence" value="ECO:0007669"/>
    <property type="project" value="UniProtKB-KW"/>
</dbReference>
<dbReference type="PANTHER" id="PTHR30560">
    <property type="entry name" value="TRIGGER FACTOR CHAPERONE AND PEPTIDYL-PROLYL CIS/TRANS ISOMERASE"/>
    <property type="match status" value="1"/>
</dbReference>
<evidence type="ECO:0000256" key="1">
    <source>
        <dbReference type="ARBA" id="ARBA00000971"/>
    </source>
</evidence>
<dbReference type="PIRSF" id="PIRSF003095">
    <property type="entry name" value="Trigger_factor"/>
    <property type="match status" value="1"/>
</dbReference>
<dbReference type="InterPro" id="IPR046357">
    <property type="entry name" value="PPIase_dom_sf"/>
</dbReference>
<dbReference type="GO" id="GO:0043335">
    <property type="term" value="P:protein unfolding"/>
    <property type="evidence" value="ECO:0007669"/>
    <property type="project" value="TreeGrafter"/>
</dbReference>